<gene>
    <name evidence="2" type="ORF">C8N43_2384</name>
</gene>
<protein>
    <submittedName>
        <fullName evidence="2">LPS-assembly lipoprotein</fullName>
    </submittedName>
</protein>
<dbReference type="Proteomes" id="UP000243978">
    <property type="component" value="Unassembled WGS sequence"/>
</dbReference>
<proteinExistence type="predicted"/>
<evidence type="ECO:0000313" key="3">
    <source>
        <dbReference type="Proteomes" id="UP000243978"/>
    </source>
</evidence>
<feature type="signal peptide" evidence="1">
    <location>
        <begin position="1"/>
        <end position="17"/>
    </location>
</feature>
<dbReference type="OrthoDB" id="7629596at2"/>
<feature type="chain" id="PRO_5015750725" evidence="1">
    <location>
        <begin position="18"/>
        <end position="160"/>
    </location>
</feature>
<reference evidence="2 3" key="1">
    <citation type="submission" date="2018-04" db="EMBL/GenBank/DDBJ databases">
        <title>Genomic Encyclopedia of Archaeal and Bacterial Type Strains, Phase II (KMG-II): from individual species to whole genera.</title>
        <authorList>
            <person name="Goeker M."/>
        </authorList>
    </citation>
    <scope>NUCLEOTIDE SEQUENCE [LARGE SCALE GENOMIC DNA]</scope>
    <source>
        <strain evidence="2 3">DSM 100977</strain>
    </source>
</reference>
<sequence length="160" mass="17223">MSSFNRRFLLLALPALAACGFEPVYGTGGSATKLRGQVVVDAPTDRNSFDLIARLEERLGRPQAPQFGMSVVLSLREEGLAISDENNITRFNLLGTATYVLRDIGSGEQVYKGTVNTFTAYSASSQPVATVSAERDAQSRLMVALADKITSDLLINSGKF</sequence>
<accession>A0A2T6BNQ4</accession>
<dbReference type="AlphaFoldDB" id="A0A2T6BNQ4"/>
<keyword evidence="3" id="KW-1185">Reference proteome</keyword>
<dbReference type="Gene3D" id="3.30.160.150">
    <property type="entry name" value="Lipoprotein like domain"/>
    <property type="match status" value="1"/>
</dbReference>
<dbReference type="InterPro" id="IPR007485">
    <property type="entry name" value="LPS_assembly_LptE"/>
</dbReference>
<keyword evidence="2" id="KW-0449">Lipoprotein</keyword>
<dbReference type="GO" id="GO:0019867">
    <property type="term" value="C:outer membrane"/>
    <property type="evidence" value="ECO:0007669"/>
    <property type="project" value="InterPro"/>
</dbReference>
<comment type="caution">
    <text evidence="2">The sequence shown here is derived from an EMBL/GenBank/DDBJ whole genome shotgun (WGS) entry which is preliminary data.</text>
</comment>
<organism evidence="2 3">
    <name type="scientific">Litoreibacter ponti</name>
    <dbReference type="NCBI Taxonomy" id="1510457"/>
    <lineage>
        <taxon>Bacteria</taxon>
        <taxon>Pseudomonadati</taxon>
        <taxon>Pseudomonadota</taxon>
        <taxon>Alphaproteobacteria</taxon>
        <taxon>Rhodobacterales</taxon>
        <taxon>Roseobacteraceae</taxon>
        <taxon>Litoreibacter</taxon>
    </lineage>
</organism>
<dbReference type="RefSeq" id="WP_107845789.1">
    <property type="nucleotide sequence ID" value="NZ_QBKS01000001.1"/>
</dbReference>
<evidence type="ECO:0000313" key="2">
    <source>
        <dbReference type="EMBL" id="PTX57713.1"/>
    </source>
</evidence>
<dbReference type="GO" id="GO:0043165">
    <property type="term" value="P:Gram-negative-bacterium-type cell outer membrane assembly"/>
    <property type="evidence" value="ECO:0007669"/>
    <property type="project" value="InterPro"/>
</dbReference>
<evidence type="ECO:0000256" key="1">
    <source>
        <dbReference type="SAM" id="SignalP"/>
    </source>
</evidence>
<name>A0A2T6BNQ4_9RHOB</name>
<dbReference type="EMBL" id="QBKS01000001">
    <property type="protein sequence ID" value="PTX57713.1"/>
    <property type="molecule type" value="Genomic_DNA"/>
</dbReference>
<dbReference type="PROSITE" id="PS51257">
    <property type="entry name" value="PROKAR_LIPOPROTEIN"/>
    <property type="match status" value="1"/>
</dbReference>
<dbReference type="Pfam" id="PF04390">
    <property type="entry name" value="LptE"/>
    <property type="match status" value="1"/>
</dbReference>
<keyword evidence="1" id="KW-0732">Signal</keyword>